<feature type="domain" description="Lysozyme inhibitor LprI-like N-terminal" evidence="2">
    <location>
        <begin position="25"/>
        <end position="117"/>
    </location>
</feature>
<organism evidence="3 4">
    <name type="scientific">Candidatus Contendobacter odensis Run_B_J11</name>
    <dbReference type="NCBI Taxonomy" id="1400861"/>
    <lineage>
        <taxon>Bacteria</taxon>
        <taxon>Pseudomonadati</taxon>
        <taxon>Pseudomonadota</taxon>
        <taxon>Gammaproteobacteria</taxon>
        <taxon>Candidatus Competibacteraceae</taxon>
        <taxon>Candidatus Contendibacter</taxon>
    </lineage>
</organism>
<name>A0A7U7GCD6_9GAMM</name>
<evidence type="ECO:0000313" key="3">
    <source>
        <dbReference type="EMBL" id="CDH45552.1"/>
    </source>
</evidence>
<protein>
    <recommendedName>
        <fullName evidence="2">Lysozyme inhibitor LprI-like N-terminal domain-containing protein</fullName>
    </recommendedName>
</protein>
<dbReference type="Proteomes" id="UP000019184">
    <property type="component" value="Unassembled WGS sequence"/>
</dbReference>
<dbReference type="InterPro" id="IPR009739">
    <property type="entry name" value="LprI-like_N"/>
</dbReference>
<keyword evidence="4" id="KW-1185">Reference proteome</keyword>
<evidence type="ECO:0000256" key="1">
    <source>
        <dbReference type="SAM" id="SignalP"/>
    </source>
</evidence>
<evidence type="ECO:0000313" key="4">
    <source>
        <dbReference type="Proteomes" id="UP000019184"/>
    </source>
</evidence>
<feature type="chain" id="PRO_5031182169" description="Lysozyme inhibitor LprI-like N-terminal domain-containing protein" evidence="1">
    <location>
        <begin position="23"/>
        <end position="131"/>
    </location>
</feature>
<dbReference type="RefSeq" id="WP_051497742.1">
    <property type="nucleotide sequence ID" value="NZ_CBTK010000175.1"/>
</dbReference>
<dbReference type="Gene3D" id="1.20.1270.180">
    <property type="match status" value="1"/>
</dbReference>
<gene>
    <name evidence="3" type="ORF">BN874_2560002</name>
</gene>
<dbReference type="EMBL" id="CBTK010000175">
    <property type="protein sequence ID" value="CDH45552.1"/>
    <property type="molecule type" value="Genomic_DNA"/>
</dbReference>
<sequence length="131" mass="14609">MPIKFMAALFTGLFVISHSVIAEECSSRSENSVSIMDCFSARYKAADQELNVIYSEAMKALSSDGKKKLKESQEAWLNYRDASLELITEVNRKTGSTGNFIIEDYRATLVKKRASELKYILSGPNAGPAEW</sequence>
<proteinExistence type="predicted"/>
<feature type="signal peptide" evidence="1">
    <location>
        <begin position="1"/>
        <end position="22"/>
    </location>
</feature>
<dbReference type="Pfam" id="PF07007">
    <property type="entry name" value="LprI"/>
    <property type="match status" value="1"/>
</dbReference>
<reference evidence="3 4" key="1">
    <citation type="journal article" date="2014" name="ISME J.">
        <title>Candidatus Competibacter-lineage genomes retrieved from metagenomes reveal functional metabolic diversity.</title>
        <authorList>
            <person name="McIlroy S.J."/>
            <person name="Albertsen M."/>
            <person name="Andresen E.K."/>
            <person name="Saunders A.M."/>
            <person name="Kristiansen R."/>
            <person name="Stokholm-Bjerregaard M."/>
            <person name="Nielsen K.L."/>
            <person name="Nielsen P.H."/>
        </authorList>
    </citation>
    <scope>NUCLEOTIDE SEQUENCE [LARGE SCALE GENOMIC DNA]</scope>
    <source>
        <strain evidence="3 4">Run_B_J11</strain>
    </source>
</reference>
<dbReference type="OrthoDB" id="7340239at2"/>
<comment type="caution">
    <text evidence="3">The sequence shown here is derived from an EMBL/GenBank/DDBJ whole genome shotgun (WGS) entry which is preliminary data.</text>
</comment>
<evidence type="ECO:0000259" key="2">
    <source>
        <dbReference type="Pfam" id="PF07007"/>
    </source>
</evidence>
<dbReference type="PANTHER" id="PTHR39176">
    <property type="entry name" value="PERIPLASMIC PROTEIN-RELATED"/>
    <property type="match status" value="1"/>
</dbReference>
<dbReference type="PANTHER" id="PTHR39176:SF1">
    <property type="entry name" value="PERIPLASMIC PROTEIN"/>
    <property type="match status" value="1"/>
</dbReference>
<keyword evidence="1" id="KW-0732">Signal</keyword>
<dbReference type="AlphaFoldDB" id="A0A7U7GCD6"/>
<accession>A0A7U7GCD6</accession>